<comment type="similarity">
    <text evidence="5 7 9">Belongs to the PTH family.</text>
</comment>
<keyword evidence="7" id="KW-0963">Cytoplasm</keyword>
<dbReference type="GO" id="GO:0000049">
    <property type="term" value="F:tRNA binding"/>
    <property type="evidence" value="ECO:0007669"/>
    <property type="project" value="UniProtKB-UniRule"/>
</dbReference>
<comment type="caution">
    <text evidence="10">The sequence shown here is derived from an EMBL/GenBank/DDBJ whole genome shotgun (WGS) entry which is preliminary data.</text>
</comment>
<reference evidence="10 11" key="1">
    <citation type="journal article" date="2010" name="J. Bacteriol.">
        <title>Genome sequence of Lentisphaera araneosa HTCC2155T, the type species of the order Lentisphaerales in the phylum Lentisphaerae.</title>
        <authorList>
            <person name="Thrash J.C."/>
            <person name="Cho J.C."/>
            <person name="Vergin K.L."/>
            <person name="Morris R.M."/>
            <person name="Giovannoni S.J."/>
        </authorList>
    </citation>
    <scope>NUCLEOTIDE SEQUENCE [LARGE SCALE GENOMIC DNA]</scope>
    <source>
        <strain evidence="10 11">HTCC2155</strain>
    </source>
</reference>
<dbReference type="HAMAP" id="MF_00083">
    <property type="entry name" value="Pept_tRNA_hydro_bact"/>
    <property type="match status" value="1"/>
</dbReference>
<dbReference type="eggNOG" id="COG0193">
    <property type="taxonomic scope" value="Bacteria"/>
</dbReference>
<feature type="binding site" evidence="7">
    <location>
        <position position="28"/>
    </location>
    <ligand>
        <name>tRNA</name>
        <dbReference type="ChEBI" id="CHEBI:17843"/>
    </ligand>
</feature>
<keyword evidence="4 7" id="KW-0694">RNA-binding</keyword>
<feature type="binding site" evidence="7">
    <location>
        <position position="125"/>
    </location>
    <ligand>
        <name>tRNA</name>
        <dbReference type="ChEBI" id="CHEBI:17843"/>
    </ligand>
</feature>
<keyword evidence="2 7" id="KW-0820">tRNA-binding</keyword>
<sequence>MFSFLNNHNGNEQKTYLICGLGNPGSSYENTRHNVGFKAIDLFAEKFSLKFKKKWRAEYAECEDEGNKYIFIKPMTYMNNSGEAIKKFAKKNSVKAEEIIVIYDEMSLKVGRLRLRLGGSAGGHNGVKSILQYFGGADFYRVRIGVDHPGKGADIADYVLSDFTLSEMALISPAVSASVDAVLMLCTKGCDAAMNTFNGTVPNDSGQPNQETKK</sequence>
<feature type="site" description="Discriminates between blocked and unblocked aminoacyl-tRNA" evidence="7">
    <location>
        <position position="23"/>
    </location>
</feature>
<dbReference type="CDD" id="cd00462">
    <property type="entry name" value="PTH"/>
    <property type="match status" value="1"/>
</dbReference>
<evidence type="ECO:0000256" key="6">
    <source>
        <dbReference type="ARBA" id="ARBA00050038"/>
    </source>
</evidence>
<dbReference type="SUPFAM" id="SSF53178">
    <property type="entry name" value="Peptidyl-tRNA hydrolase-like"/>
    <property type="match status" value="1"/>
</dbReference>
<comment type="function">
    <text evidence="7">Hydrolyzes ribosome-free peptidyl-tRNAs (with 1 or more amino acids incorporated), which drop off the ribosome during protein synthesis, or as a result of ribosome stalling.</text>
</comment>
<evidence type="ECO:0000313" key="10">
    <source>
        <dbReference type="EMBL" id="EDM26099.1"/>
    </source>
</evidence>
<comment type="function">
    <text evidence="7">Catalyzes the release of premature peptidyl moieties from peptidyl-tRNA molecules trapped in stalled 50S ribosomal subunits, and thus maintains levels of free tRNAs and 50S ribosomes.</text>
</comment>
<dbReference type="RefSeq" id="WP_007280145.1">
    <property type="nucleotide sequence ID" value="NZ_ABCK01000020.1"/>
</dbReference>
<dbReference type="Proteomes" id="UP000004947">
    <property type="component" value="Unassembled WGS sequence"/>
</dbReference>
<dbReference type="FunFam" id="3.40.50.1470:FF:000001">
    <property type="entry name" value="Peptidyl-tRNA hydrolase"/>
    <property type="match status" value="1"/>
</dbReference>
<evidence type="ECO:0000256" key="1">
    <source>
        <dbReference type="ARBA" id="ARBA00013260"/>
    </source>
</evidence>
<comment type="subunit">
    <text evidence="7">Monomer.</text>
</comment>
<dbReference type="Gene3D" id="3.40.50.1470">
    <property type="entry name" value="Peptidyl-tRNA hydrolase"/>
    <property type="match status" value="1"/>
</dbReference>
<dbReference type="GO" id="GO:0004045">
    <property type="term" value="F:peptidyl-tRNA hydrolase activity"/>
    <property type="evidence" value="ECO:0007669"/>
    <property type="project" value="UniProtKB-UniRule"/>
</dbReference>
<evidence type="ECO:0000256" key="9">
    <source>
        <dbReference type="RuleBase" id="RU004320"/>
    </source>
</evidence>
<dbReference type="PROSITE" id="PS01195">
    <property type="entry name" value="PEPT_TRNA_HYDROL_1"/>
    <property type="match status" value="1"/>
</dbReference>
<dbReference type="AlphaFoldDB" id="A6DQL8"/>
<dbReference type="InterPro" id="IPR018171">
    <property type="entry name" value="Pept_tRNA_hydro_CS"/>
</dbReference>
<name>A6DQL8_9BACT</name>
<dbReference type="EC" id="3.1.1.29" evidence="1 7"/>
<evidence type="ECO:0000256" key="5">
    <source>
        <dbReference type="ARBA" id="ARBA00038063"/>
    </source>
</evidence>
<dbReference type="GO" id="GO:0005737">
    <property type="term" value="C:cytoplasm"/>
    <property type="evidence" value="ECO:0007669"/>
    <property type="project" value="UniProtKB-SubCell"/>
</dbReference>
<evidence type="ECO:0000256" key="7">
    <source>
        <dbReference type="HAMAP-Rule" id="MF_00083"/>
    </source>
</evidence>
<feature type="binding site" evidence="7">
    <location>
        <position position="79"/>
    </location>
    <ligand>
        <name>tRNA</name>
        <dbReference type="ChEBI" id="CHEBI:17843"/>
    </ligand>
</feature>
<protein>
    <recommendedName>
        <fullName evidence="6 7">Peptidyl-tRNA hydrolase</fullName>
        <shortName evidence="7">Pth</shortName>
        <ecNumber evidence="1 7">3.1.1.29</ecNumber>
    </recommendedName>
</protein>
<dbReference type="InterPro" id="IPR001328">
    <property type="entry name" value="Pept_tRNA_hydro"/>
</dbReference>
<dbReference type="PANTHER" id="PTHR17224:SF1">
    <property type="entry name" value="PEPTIDYL-TRNA HYDROLASE"/>
    <property type="match status" value="1"/>
</dbReference>
<evidence type="ECO:0000256" key="3">
    <source>
        <dbReference type="ARBA" id="ARBA00022801"/>
    </source>
</evidence>
<feature type="binding site" evidence="7">
    <location>
        <position position="77"/>
    </location>
    <ligand>
        <name>tRNA</name>
        <dbReference type="ChEBI" id="CHEBI:17843"/>
    </ligand>
</feature>
<keyword evidence="11" id="KW-1185">Reference proteome</keyword>
<dbReference type="Pfam" id="PF01195">
    <property type="entry name" value="Pept_tRNA_hydro"/>
    <property type="match status" value="1"/>
</dbReference>
<comment type="catalytic activity">
    <reaction evidence="7 8">
        <text>an N-acyl-L-alpha-aminoacyl-tRNA + H2O = an N-acyl-L-amino acid + a tRNA + H(+)</text>
        <dbReference type="Rhea" id="RHEA:54448"/>
        <dbReference type="Rhea" id="RHEA-COMP:10123"/>
        <dbReference type="Rhea" id="RHEA-COMP:13883"/>
        <dbReference type="ChEBI" id="CHEBI:15377"/>
        <dbReference type="ChEBI" id="CHEBI:15378"/>
        <dbReference type="ChEBI" id="CHEBI:59874"/>
        <dbReference type="ChEBI" id="CHEBI:78442"/>
        <dbReference type="ChEBI" id="CHEBI:138191"/>
        <dbReference type="EC" id="3.1.1.29"/>
    </reaction>
</comment>
<evidence type="ECO:0000256" key="4">
    <source>
        <dbReference type="ARBA" id="ARBA00022884"/>
    </source>
</evidence>
<dbReference type="InterPro" id="IPR036416">
    <property type="entry name" value="Pept_tRNA_hydro_sf"/>
</dbReference>
<feature type="active site" description="Proton acceptor" evidence="7">
    <location>
        <position position="33"/>
    </location>
</feature>
<dbReference type="GO" id="GO:0072344">
    <property type="term" value="P:rescue of stalled ribosome"/>
    <property type="evidence" value="ECO:0007669"/>
    <property type="project" value="UniProtKB-UniRule"/>
</dbReference>
<dbReference type="PANTHER" id="PTHR17224">
    <property type="entry name" value="PEPTIDYL-TRNA HYDROLASE"/>
    <property type="match status" value="1"/>
</dbReference>
<evidence type="ECO:0000256" key="2">
    <source>
        <dbReference type="ARBA" id="ARBA00022555"/>
    </source>
</evidence>
<proteinExistence type="inferred from homology"/>
<accession>A6DQL8</accession>
<dbReference type="GO" id="GO:0006515">
    <property type="term" value="P:protein quality control for misfolded or incompletely synthesized proteins"/>
    <property type="evidence" value="ECO:0007669"/>
    <property type="project" value="UniProtKB-UniRule"/>
</dbReference>
<gene>
    <name evidence="7" type="primary">pth</name>
    <name evidence="10" type="ORF">LNTAR_04596</name>
</gene>
<organism evidence="10 11">
    <name type="scientific">Lentisphaera araneosa HTCC2155</name>
    <dbReference type="NCBI Taxonomy" id="313628"/>
    <lineage>
        <taxon>Bacteria</taxon>
        <taxon>Pseudomonadati</taxon>
        <taxon>Lentisphaerota</taxon>
        <taxon>Lentisphaeria</taxon>
        <taxon>Lentisphaerales</taxon>
        <taxon>Lentisphaeraceae</taxon>
        <taxon>Lentisphaera</taxon>
    </lineage>
</organism>
<dbReference type="EMBL" id="ABCK01000020">
    <property type="protein sequence ID" value="EDM26099.1"/>
    <property type="molecule type" value="Genomic_DNA"/>
</dbReference>
<evidence type="ECO:0000256" key="8">
    <source>
        <dbReference type="RuleBase" id="RU000673"/>
    </source>
</evidence>
<keyword evidence="3 7" id="KW-0378">Hydrolase</keyword>
<dbReference type="OrthoDB" id="9800507at2"/>
<dbReference type="STRING" id="313628.LNTAR_04596"/>
<comment type="subcellular location">
    <subcellularLocation>
        <location evidence="7">Cytoplasm</location>
    </subcellularLocation>
</comment>
<dbReference type="PROSITE" id="PS01196">
    <property type="entry name" value="PEPT_TRNA_HYDROL_2"/>
    <property type="match status" value="1"/>
</dbReference>
<feature type="site" description="Stabilizes the basic form of H active site to accept a proton" evidence="7">
    <location>
        <position position="104"/>
    </location>
</feature>
<evidence type="ECO:0000313" key="11">
    <source>
        <dbReference type="Proteomes" id="UP000004947"/>
    </source>
</evidence>
<dbReference type="NCBIfam" id="TIGR00447">
    <property type="entry name" value="pth"/>
    <property type="match status" value="1"/>
</dbReference>